<evidence type="ECO:0000256" key="2">
    <source>
        <dbReference type="ARBA" id="ARBA00022719"/>
    </source>
</evidence>
<keyword evidence="6 8" id="KW-0520">NAD</keyword>
<comment type="function">
    <text evidence="8">NDH-1 shuttles electrons from an unknown electron donor, via FMN and iron-sulfur (Fe-S) centers, to quinones in the respiratory and/or the photosynthetic chain. The immediate electron acceptor for the enzyme in this species is believed to be plastoquinone. Couples the redox reaction to proton translocation, and thus conserves the redox energy in a proton gradient. Cyanobacterial NDH-1 also plays a role in inorganic carbon-concentration.</text>
</comment>
<keyword evidence="10" id="KW-1185">Reference proteome</keyword>
<evidence type="ECO:0000256" key="7">
    <source>
        <dbReference type="ARBA" id="ARBA00023136"/>
    </source>
</evidence>
<gene>
    <name evidence="8" type="primary">ndhO</name>
    <name evidence="9" type="ORF">B6N60_02690</name>
</gene>
<comment type="catalytic activity">
    <reaction evidence="8">
        <text>a plastoquinone + NADPH + (n+1) H(+)(in) = a plastoquinol + NADP(+) + n H(+)(out)</text>
        <dbReference type="Rhea" id="RHEA:42612"/>
        <dbReference type="Rhea" id="RHEA-COMP:9561"/>
        <dbReference type="Rhea" id="RHEA-COMP:9562"/>
        <dbReference type="ChEBI" id="CHEBI:15378"/>
        <dbReference type="ChEBI" id="CHEBI:17757"/>
        <dbReference type="ChEBI" id="CHEBI:57783"/>
        <dbReference type="ChEBI" id="CHEBI:58349"/>
        <dbReference type="ChEBI" id="CHEBI:62192"/>
    </reaction>
</comment>
<dbReference type="GO" id="GO:0031676">
    <property type="term" value="C:plasma membrane-derived thylakoid membrane"/>
    <property type="evidence" value="ECO:0007669"/>
    <property type="project" value="UniProtKB-SubCell"/>
</dbReference>
<keyword evidence="4 8" id="KW-0618">Plastoquinone</keyword>
<comment type="catalytic activity">
    <reaction evidence="8">
        <text>a plastoquinone + NADH + (n+1) H(+)(in) = a plastoquinol + NAD(+) + n H(+)(out)</text>
        <dbReference type="Rhea" id="RHEA:42608"/>
        <dbReference type="Rhea" id="RHEA-COMP:9561"/>
        <dbReference type="Rhea" id="RHEA-COMP:9562"/>
        <dbReference type="ChEBI" id="CHEBI:15378"/>
        <dbReference type="ChEBI" id="CHEBI:17757"/>
        <dbReference type="ChEBI" id="CHEBI:57540"/>
        <dbReference type="ChEBI" id="CHEBI:57945"/>
        <dbReference type="ChEBI" id="CHEBI:62192"/>
    </reaction>
</comment>
<keyword evidence="1 8" id="KW-0813">Transport</keyword>
<dbReference type="GO" id="GO:0048038">
    <property type="term" value="F:quinone binding"/>
    <property type="evidence" value="ECO:0007669"/>
    <property type="project" value="UniProtKB-KW"/>
</dbReference>
<dbReference type="AlphaFoldDB" id="A0A975T863"/>
<evidence type="ECO:0000313" key="10">
    <source>
        <dbReference type="Proteomes" id="UP000683511"/>
    </source>
</evidence>
<evidence type="ECO:0000256" key="4">
    <source>
        <dbReference type="ARBA" id="ARBA00022957"/>
    </source>
</evidence>
<accession>A0A975T863</accession>
<name>A0A975T863_9NOST</name>
<proteinExistence type="inferred from homology"/>
<dbReference type="Proteomes" id="UP000683511">
    <property type="component" value="Chromosome"/>
</dbReference>
<evidence type="ECO:0000256" key="3">
    <source>
        <dbReference type="ARBA" id="ARBA00022857"/>
    </source>
</evidence>
<sequence>MTLLLSALVQDTILIEALTNLRGQIMAVKKGDMVRAVREKLDNSLEAKASDSRFPAYLFDTKGEIVDIKGDYALVKFGRVPTPNIWLKLEQLEQFN</sequence>
<evidence type="ECO:0000313" key="9">
    <source>
        <dbReference type="EMBL" id="QXE23988.1"/>
    </source>
</evidence>
<organism evidence="9 10">
    <name type="scientific">Richelia sinica FACHB-800</name>
    <dbReference type="NCBI Taxonomy" id="1357546"/>
    <lineage>
        <taxon>Bacteria</taxon>
        <taxon>Bacillati</taxon>
        <taxon>Cyanobacteriota</taxon>
        <taxon>Cyanophyceae</taxon>
        <taxon>Nostocales</taxon>
        <taxon>Nostocaceae</taxon>
        <taxon>Richelia</taxon>
    </lineage>
</organism>
<keyword evidence="7 8" id="KW-0472">Membrane</keyword>
<evidence type="ECO:0000256" key="6">
    <source>
        <dbReference type="ARBA" id="ARBA00023027"/>
    </source>
</evidence>
<dbReference type="EC" id="7.1.1.-" evidence="8"/>
<dbReference type="Pfam" id="PF11910">
    <property type="entry name" value="NdhO"/>
    <property type="match status" value="1"/>
</dbReference>
<dbReference type="KEGG" id="rsin:B6N60_02690"/>
<keyword evidence="2 8" id="KW-0874">Quinone</keyword>
<evidence type="ECO:0000256" key="1">
    <source>
        <dbReference type="ARBA" id="ARBA00022448"/>
    </source>
</evidence>
<keyword evidence="3 8" id="KW-0521">NADP</keyword>
<keyword evidence="5 8" id="KW-1278">Translocase</keyword>
<dbReference type="GO" id="GO:0016655">
    <property type="term" value="F:oxidoreductase activity, acting on NAD(P)H, quinone or similar compound as acceptor"/>
    <property type="evidence" value="ECO:0007669"/>
    <property type="project" value="UniProtKB-UniRule"/>
</dbReference>
<protein>
    <recommendedName>
        <fullName evidence="8">NAD(P)H-quinone oxidoreductase subunit O</fullName>
        <ecNumber evidence="8">7.1.1.-</ecNumber>
    </recommendedName>
    <alternativeName>
        <fullName evidence="8">NAD(P)H dehydrogenase I subunit O</fullName>
        <shortName evidence="8">NDH-1 subunit O</shortName>
        <shortName evidence="8">NDH-O</shortName>
    </alternativeName>
</protein>
<dbReference type="HAMAP" id="MF_01354">
    <property type="entry name" value="NDH1_NDH1O"/>
    <property type="match status" value="1"/>
</dbReference>
<evidence type="ECO:0000256" key="5">
    <source>
        <dbReference type="ARBA" id="ARBA00022967"/>
    </source>
</evidence>
<comment type="subunit">
    <text evidence="8">NDH-1 can be composed of about 15 different subunits; different subcomplexes with different compositions have been identified which probably have different functions.</text>
</comment>
<dbReference type="InterPro" id="IPR020905">
    <property type="entry name" value="NdhO"/>
</dbReference>
<comment type="subcellular location">
    <subcellularLocation>
        <location evidence="8">Cellular thylakoid membrane</location>
        <topology evidence="8">Peripheral membrane protein</topology>
        <orientation evidence="8">Cytoplasmic side</orientation>
    </subcellularLocation>
</comment>
<comment type="similarity">
    <text evidence="8">Belongs to the complex I NdhO subunit family.</text>
</comment>
<reference evidence="9" key="1">
    <citation type="submission" date="2017-04" db="EMBL/GenBank/DDBJ databases">
        <title>Genome deletions in a multicellular cyanobacterial endosymbiont for morphological adaptation in marine diatoms.</title>
        <authorList>
            <person name="Wang Y."/>
            <person name="Gao H."/>
            <person name="Li R."/>
            <person name="Xu X."/>
        </authorList>
    </citation>
    <scope>NUCLEOTIDE SEQUENCE</scope>
    <source>
        <strain evidence="9">FACHB 800</strain>
    </source>
</reference>
<dbReference type="EMBL" id="CP021056">
    <property type="protein sequence ID" value="QXE23988.1"/>
    <property type="molecule type" value="Genomic_DNA"/>
</dbReference>
<evidence type="ECO:0000256" key="8">
    <source>
        <dbReference type="HAMAP-Rule" id="MF_01354"/>
    </source>
</evidence>
<keyword evidence="8" id="KW-0793">Thylakoid</keyword>